<reference evidence="2 3" key="1">
    <citation type="submission" date="2019-04" db="EMBL/GenBank/DDBJ databases">
        <title>Friends and foes A comparative genomics study of 23 Aspergillus species from section Flavi.</title>
        <authorList>
            <consortium name="DOE Joint Genome Institute"/>
            <person name="Kjaerbolling I."/>
            <person name="Vesth T."/>
            <person name="Frisvad J.C."/>
            <person name="Nybo J.L."/>
            <person name="Theobald S."/>
            <person name="Kildgaard S."/>
            <person name="Isbrandt T."/>
            <person name="Kuo A."/>
            <person name="Sato A."/>
            <person name="Lyhne E.K."/>
            <person name="Kogle M.E."/>
            <person name="Wiebenga A."/>
            <person name="Kun R.S."/>
            <person name="Lubbers R.J."/>
            <person name="Makela M.R."/>
            <person name="Barry K."/>
            <person name="Chovatia M."/>
            <person name="Clum A."/>
            <person name="Daum C."/>
            <person name="Haridas S."/>
            <person name="He G."/>
            <person name="LaButti K."/>
            <person name="Lipzen A."/>
            <person name="Mondo S."/>
            <person name="Riley R."/>
            <person name="Salamov A."/>
            <person name="Simmons B.A."/>
            <person name="Magnuson J.K."/>
            <person name="Henrissat B."/>
            <person name="Mortensen U.H."/>
            <person name="Larsen T.O."/>
            <person name="Devries R.P."/>
            <person name="Grigoriev I.V."/>
            <person name="Machida M."/>
            <person name="Baker S.E."/>
            <person name="Andersen M.R."/>
        </authorList>
    </citation>
    <scope>NUCLEOTIDE SEQUENCE [LARGE SCALE GENOMIC DNA]</scope>
    <source>
        <strain evidence="2 3">CBS 117625</strain>
    </source>
</reference>
<dbReference type="AlphaFoldDB" id="A0A5N6SZD8"/>
<sequence length="51" mass="5906">MSQFRQGLIFLCLLLSSASQKVLCPSYRSIRSQDLYANYLPFRIPKKTPIL</sequence>
<dbReference type="RefSeq" id="XP_031915340.1">
    <property type="nucleotide sequence ID" value="XM_032054190.1"/>
</dbReference>
<evidence type="ECO:0000256" key="1">
    <source>
        <dbReference type="SAM" id="SignalP"/>
    </source>
</evidence>
<keyword evidence="3" id="KW-1185">Reference proteome</keyword>
<evidence type="ECO:0000313" key="3">
    <source>
        <dbReference type="Proteomes" id="UP000325672"/>
    </source>
</evidence>
<feature type="signal peptide" evidence="1">
    <location>
        <begin position="1"/>
        <end position="19"/>
    </location>
</feature>
<accession>A0A5N6SZD8</accession>
<dbReference type="EMBL" id="ML743567">
    <property type="protein sequence ID" value="KAE8139277.1"/>
    <property type="molecule type" value="Genomic_DNA"/>
</dbReference>
<evidence type="ECO:0000313" key="2">
    <source>
        <dbReference type="EMBL" id="KAE8139277.1"/>
    </source>
</evidence>
<name>A0A5N6SZD8_ASPPS</name>
<proteinExistence type="predicted"/>
<feature type="chain" id="PRO_5024928952" evidence="1">
    <location>
        <begin position="20"/>
        <end position="51"/>
    </location>
</feature>
<dbReference type="GeneID" id="43638400"/>
<protein>
    <submittedName>
        <fullName evidence="2">Uncharacterized protein</fullName>
    </submittedName>
</protein>
<keyword evidence="1" id="KW-0732">Signal</keyword>
<dbReference type="Proteomes" id="UP000325672">
    <property type="component" value="Unassembled WGS sequence"/>
</dbReference>
<gene>
    <name evidence="2" type="ORF">BDV38DRAFT_243170</name>
</gene>
<organism evidence="2 3">
    <name type="scientific">Aspergillus pseudotamarii</name>
    <dbReference type="NCBI Taxonomy" id="132259"/>
    <lineage>
        <taxon>Eukaryota</taxon>
        <taxon>Fungi</taxon>
        <taxon>Dikarya</taxon>
        <taxon>Ascomycota</taxon>
        <taxon>Pezizomycotina</taxon>
        <taxon>Eurotiomycetes</taxon>
        <taxon>Eurotiomycetidae</taxon>
        <taxon>Eurotiales</taxon>
        <taxon>Aspergillaceae</taxon>
        <taxon>Aspergillus</taxon>
        <taxon>Aspergillus subgen. Circumdati</taxon>
    </lineage>
</organism>